<evidence type="ECO:0000313" key="2">
    <source>
        <dbReference type="EnsemblMetazoa" id="OVOC9942.1"/>
    </source>
</evidence>
<reference evidence="2" key="2">
    <citation type="submission" date="2022-06" db="UniProtKB">
        <authorList>
            <consortium name="EnsemblMetazoa"/>
        </authorList>
    </citation>
    <scope>IDENTIFICATION</scope>
</reference>
<sequence length="201" mass="22941">MKKYLYDNDTVRESDQQLLRNNEVSSVSDSEDGVKKNQEDDDLFAKKNELGANRKDSFAKLSWNSLIQGKDYSDSDDNFTEKAIDKNNETDEIFASFDVNNSTESKNDTSEILNNIIDTKLPILWINKTYQAYDIGLNVTSLVECATSNVSLMFNITDTSEDQTNVTDDEISTVHGIEIINTKKRLQELKLDENLLQKYQV</sequence>
<feature type="compositionally biased region" description="Basic and acidic residues" evidence="1">
    <location>
        <begin position="1"/>
        <end position="15"/>
    </location>
</feature>
<dbReference type="EMBL" id="CMVM020000305">
    <property type="status" value="NOT_ANNOTATED_CDS"/>
    <property type="molecule type" value="Genomic_DNA"/>
</dbReference>
<keyword evidence="3" id="KW-1185">Reference proteome</keyword>
<accession>A0A8R1U2W4</accession>
<protein>
    <submittedName>
        <fullName evidence="2">Uncharacterized protein</fullName>
    </submittedName>
</protein>
<name>A0A8R1U2W4_ONCVO</name>
<dbReference type="AlphaFoldDB" id="A0A8R1U2W4"/>
<evidence type="ECO:0000313" key="3">
    <source>
        <dbReference type="Proteomes" id="UP000024404"/>
    </source>
</evidence>
<evidence type="ECO:0000256" key="1">
    <source>
        <dbReference type="SAM" id="MobiDB-lite"/>
    </source>
</evidence>
<reference evidence="3" key="1">
    <citation type="submission" date="2013-10" db="EMBL/GenBank/DDBJ databases">
        <title>Genome sequencing of Onchocerca volvulus.</title>
        <authorList>
            <person name="Cotton J."/>
            <person name="Tsai J."/>
            <person name="Stanley E."/>
            <person name="Tracey A."/>
            <person name="Holroyd N."/>
            <person name="Lustigman S."/>
            <person name="Berriman M."/>
        </authorList>
    </citation>
    <scope>NUCLEOTIDE SEQUENCE</scope>
</reference>
<organism evidence="2 3">
    <name type="scientific">Onchocerca volvulus</name>
    <dbReference type="NCBI Taxonomy" id="6282"/>
    <lineage>
        <taxon>Eukaryota</taxon>
        <taxon>Metazoa</taxon>
        <taxon>Ecdysozoa</taxon>
        <taxon>Nematoda</taxon>
        <taxon>Chromadorea</taxon>
        <taxon>Rhabditida</taxon>
        <taxon>Spirurina</taxon>
        <taxon>Spiruromorpha</taxon>
        <taxon>Filarioidea</taxon>
        <taxon>Onchocercidae</taxon>
        <taxon>Onchocerca</taxon>
    </lineage>
</organism>
<proteinExistence type="predicted"/>
<feature type="region of interest" description="Disordered" evidence="1">
    <location>
        <begin position="1"/>
        <end position="40"/>
    </location>
</feature>
<dbReference type="OMA" id="QTLWINA"/>
<dbReference type="Proteomes" id="UP000024404">
    <property type="component" value="Unassembled WGS sequence"/>
</dbReference>
<dbReference type="EnsemblMetazoa" id="OVOC9942.1">
    <property type="protein sequence ID" value="OVOC9942.1"/>
    <property type="gene ID" value="WBGene00246751"/>
</dbReference>